<dbReference type="RefSeq" id="WP_183531014.1">
    <property type="nucleotide sequence ID" value="NZ_JACIJM010000016.1"/>
</dbReference>
<organism evidence="1 2">
    <name type="scientific">Yoonia ponticola</name>
    <dbReference type="NCBI Taxonomy" id="1524255"/>
    <lineage>
        <taxon>Bacteria</taxon>
        <taxon>Pseudomonadati</taxon>
        <taxon>Pseudomonadota</taxon>
        <taxon>Alphaproteobacteria</taxon>
        <taxon>Rhodobacterales</taxon>
        <taxon>Paracoccaceae</taxon>
        <taxon>Yoonia</taxon>
    </lineage>
</organism>
<proteinExistence type="predicted"/>
<dbReference type="AlphaFoldDB" id="A0A7W9BNY0"/>
<protein>
    <submittedName>
        <fullName evidence="1">Uncharacterized protein</fullName>
    </submittedName>
</protein>
<name>A0A7W9BNY0_9RHOB</name>
<dbReference type="EMBL" id="JACIJM010000016">
    <property type="protein sequence ID" value="MBB5723901.1"/>
    <property type="molecule type" value="Genomic_DNA"/>
</dbReference>
<accession>A0A7W9BNY0</accession>
<gene>
    <name evidence="1" type="ORF">FHS72_003548</name>
</gene>
<dbReference type="Proteomes" id="UP000535415">
    <property type="component" value="Unassembled WGS sequence"/>
</dbReference>
<keyword evidence="2" id="KW-1185">Reference proteome</keyword>
<evidence type="ECO:0000313" key="1">
    <source>
        <dbReference type="EMBL" id="MBB5723901.1"/>
    </source>
</evidence>
<evidence type="ECO:0000313" key="2">
    <source>
        <dbReference type="Proteomes" id="UP000535415"/>
    </source>
</evidence>
<comment type="caution">
    <text evidence="1">The sequence shown here is derived from an EMBL/GenBank/DDBJ whole genome shotgun (WGS) entry which is preliminary data.</text>
</comment>
<reference evidence="1 2" key="1">
    <citation type="submission" date="2020-08" db="EMBL/GenBank/DDBJ databases">
        <title>Genomic Encyclopedia of Type Strains, Phase IV (KMG-IV): sequencing the most valuable type-strain genomes for metagenomic binning, comparative biology and taxonomic classification.</title>
        <authorList>
            <person name="Goeker M."/>
        </authorList>
    </citation>
    <scope>NUCLEOTIDE SEQUENCE [LARGE SCALE GENOMIC DNA]</scope>
    <source>
        <strain evidence="1 2">DSM 101064</strain>
    </source>
</reference>
<sequence>MTETCITCGDVELYYVLSCGDTAVGDSVILMFGGEDHDALKSEIGLVQDAFTEISQNAADDSNEGAEATVQAQDHMAKMLDGYIKPDVSLPDKHMVQAYNLRGRKWTFIRSDRMRNHMRSYAIDKSLLEATNDGLNKGRLRSAFVAARQKIAEDLGSGISWKGQVYKASVGGSITDIWDADFLTWVDAVNESMAYSSESPYHDLSAGAQLLRGYAGFGLAIGYNPAKNSYGLTGNAEARAVLAEGKTTITGYVPHADGWFARAPFADAAASEAGRQEALNFGYFRGTIELKAHAMLGASIMGTAGIEYVPQNDGSTRVLPSAAGAKGQVSAGAFAGVEAGGSLTGGVQWLNPGWREDEGQRLRDAGWKTMVSIGGSVAVNAGVGAEFDLMITFENGKFMFRAKAQVVWGVGAKGGVLGSIGFEAIIEFVMYTYHQLRANGFSYLVFISEGAFDAMVQMLIYAVQFGEDAMIALGNRVTQLASWVMQPFEDADAAEAFAIKVKQQPRALFFGPPEVKGAVLYRLSERFTFSREEHQEGAIIAIMHCISSRREWEKIVERITVNGQKGSATAGLARLNAVLDFGAQTQFTARLNEILAMNDVYDYVPTGGDTRLAGTPVTFSSYA</sequence>